<dbReference type="Pfam" id="PF00561">
    <property type="entry name" value="Abhydrolase_1"/>
    <property type="match status" value="1"/>
</dbReference>
<dbReference type="InterPro" id="IPR000639">
    <property type="entry name" value="Epox_hydrolase-like"/>
</dbReference>
<organism evidence="2 3">
    <name type="scientific">Achromobacter spanius</name>
    <dbReference type="NCBI Taxonomy" id="217203"/>
    <lineage>
        <taxon>Bacteria</taxon>
        <taxon>Pseudomonadati</taxon>
        <taxon>Pseudomonadota</taxon>
        <taxon>Betaproteobacteria</taxon>
        <taxon>Burkholderiales</taxon>
        <taxon>Alcaligenaceae</taxon>
        <taxon>Achromobacter</taxon>
    </lineage>
</organism>
<proteinExistence type="predicted"/>
<protein>
    <submittedName>
        <fullName evidence="2">Alpha/beta hydrolase</fullName>
    </submittedName>
</protein>
<gene>
    <name evidence="2" type="ORF">P8T11_17820</name>
</gene>
<dbReference type="Proteomes" id="UP001214170">
    <property type="component" value="Chromosome"/>
</dbReference>
<dbReference type="PANTHER" id="PTHR43194:SF2">
    <property type="entry name" value="PEROXISOMAL MEMBRANE PROTEIN LPX1"/>
    <property type="match status" value="1"/>
</dbReference>
<accession>A0ABY8GN91</accession>
<evidence type="ECO:0000313" key="2">
    <source>
        <dbReference type="EMBL" id="WFP06186.1"/>
    </source>
</evidence>
<dbReference type="PRINTS" id="PR00412">
    <property type="entry name" value="EPOXHYDRLASE"/>
</dbReference>
<dbReference type="EMBL" id="CP121261">
    <property type="protein sequence ID" value="WFP06186.1"/>
    <property type="molecule type" value="Genomic_DNA"/>
</dbReference>
<feature type="domain" description="AB hydrolase-1" evidence="1">
    <location>
        <begin position="42"/>
        <end position="147"/>
    </location>
</feature>
<keyword evidence="3" id="KW-1185">Reference proteome</keyword>
<dbReference type="PANTHER" id="PTHR43194">
    <property type="entry name" value="HYDROLASE ALPHA/BETA FOLD FAMILY"/>
    <property type="match status" value="1"/>
</dbReference>
<dbReference type="GO" id="GO:0016787">
    <property type="term" value="F:hydrolase activity"/>
    <property type="evidence" value="ECO:0007669"/>
    <property type="project" value="UniProtKB-KW"/>
</dbReference>
<evidence type="ECO:0000259" key="1">
    <source>
        <dbReference type="Pfam" id="PF00561"/>
    </source>
</evidence>
<name>A0ABY8GN91_9BURK</name>
<reference evidence="2 3" key="1">
    <citation type="submission" date="2023-03" db="EMBL/GenBank/DDBJ databases">
        <title>Achromobacter spanius LIG8.</title>
        <authorList>
            <person name="Shrestha S."/>
        </authorList>
    </citation>
    <scope>NUCLEOTIDE SEQUENCE [LARGE SCALE GENOMIC DNA]</scope>
    <source>
        <strain evidence="2 3">LIG8</strain>
    </source>
</reference>
<dbReference type="InterPro" id="IPR029058">
    <property type="entry name" value="AB_hydrolase_fold"/>
</dbReference>
<evidence type="ECO:0000313" key="3">
    <source>
        <dbReference type="Proteomes" id="UP001214170"/>
    </source>
</evidence>
<dbReference type="InterPro" id="IPR000073">
    <property type="entry name" value="AB_hydrolase_1"/>
</dbReference>
<keyword evidence="2" id="KW-0378">Hydrolase</keyword>
<sequence>MNPQQANPDPTVFEPIIGRYLHLTLGGRAHRVYVEEAGSGIPLLCLHTAGADTRQYRAVMNDPRILESFRVIAFDLPWHGKSSPPEGWQQETYQLTSEDYAQAIIAVADAMVLDRPLVMGCSIGGRIVLHLALEHANRFGGAIGLQSGAHVDPYYDLEWLNRPDVHGGEVCAGIVSGLVGPGSPDNHRWETLWHYMQSGPGVFKGDLHFYTADGDIRDRVARIDTRHCPLWLLTGEYDYSCTPQDTEFLAGRIAGSHWQIMEGMGHFPMSEDPDRFLDYLRPVLAQAAEARQSG</sequence>
<dbReference type="Gene3D" id="3.40.50.1820">
    <property type="entry name" value="alpha/beta hydrolase"/>
    <property type="match status" value="1"/>
</dbReference>
<dbReference type="SUPFAM" id="SSF53474">
    <property type="entry name" value="alpha/beta-Hydrolases"/>
    <property type="match status" value="1"/>
</dbReference>
<dbReference type="InterPro" id="IPR050228">
    <property type="entry name" value="Carboxylesterase_BioH"/>
</dbReference>
<dbReference type="RefSeq" id="WP_268080725.1">
    <property type="nucleotide sequence ID" value="NZ_CP106885.1"/>
</dbReference>